<accession>A0ABQ1G5F1</accession>
<comment type="caution">
    <text evidence="2">The sequence shown here is derived from an EMBL/GenBank/DDBJ whole genome shotgun (WGS) entry which is preliminary data.</text>
</comment>
<keyword evidence="1" id="KW-1133">Transmembrane helix</keyword>
<keyword evidence="3" id="KW-1185">Reference proteome</keyword>
<dbReference type="RefSeq" id="WP_188430045.1">
    <property type="nucleotide sequence ID" value="NZ_BMEX01000002.1"/>
</dbReference>
<gene>
    <name evidence="2" type="ORF">GCM10007416_07610</name>
</gene>
<feature type="transmembrane region" description="Helical" evidence="1">
    <location>
        <begin position="71"/>
        <end position="90"/>
    </location>
</feature>
<evidence type="ECO:0000313" key="3">
    <source>
        <dbReference type="Proteomes" id="UP000617979"/>
    </source>
</evidence>
<reference evidence="3" key="1">
    <citation type="journal article" date="2019" name="Int. J. Syst. Evol. Microbiol.">
        <title>The Global Catalogue of Microorganisms (GCM) 10K type strain sequencing project: providing services to taxonomists for standard genome sequencing and annotation.</title>
        <authorList>
            <consortium name="The Broad Institute Genomics Platform"/>
            <consortium name="The Broad Institute Genome Sequencing Center for Infectious Disease"/>
            <person name="Wu L."/>
            <person name="Ma J."/>
        </authorList>
    </citation>
    <scope>NUCLEOTIDE SEQUENCE [LARGE SCALE GENOMIC DNA]</scope>
    <source>
        <strain evidence="3">CGMCC 1.12404</strain>
    </source>
</reference>
<organism evidence="2 3">
    <name type="scientific">Kroppenstedtia guangzhouensis</name>
    <dbReference type="NCBI Taxonomy" id="1274356"/>
    <lineage>
        <taxon>Bacteria</taxon>
        <taxon>Bacillati</taxon>
        <taxon>Bacillota</taxon>
        <taxon>Bacilli</taxon>
        <taxon>Bacillales</taxon>
        <taxon>Thermoactinomycetaceae</taxon>
        <taxon>Kroppenstedtia</taxon>
    </lineage>
</organism>
<sequence length="98" mass="10919">MKTRTKIISLFRPFLFGFVLFSLLTALGYLIFGILSDMNGWSSFRHSLFGGLIFNYQVQADGSHQMTFGPGVLFIGLLGGLTNMGLAWLLNRKESHSV</sequence>
<feature type="transmembrane region" description="Helical" evidence="1">
    <location>
        <begin position="12"/>
        <end position="35"/>
    </location>
</feature>
<dbReference type="Proteomes" id="UP000617979">
    <property type="component" value="Unassembled WGS sequence"/>
</dbReference>
<protein>
    <submittedName>
        <fullName evidence="2">Uncharacterized protein</fullName>
    </submittedName>
</protein>
<dbReference type="EMBL" id="BMEX01000002">
    <property type="protein sequence ID" value="GGA37182.1"/>
    <property type="molecule type" value="Genomic_DNA"/>
</dbReference>
<keyword evidence="1" id="KW-0812">Transmembrane</keyword>
<keyword evidence="1" id="KW-0472">Membrane</keyword>
<evidence type="ECO:0000256" key="1">
    <source>
        <dbReference type="SAM" id="Phobius"/>
    </source>
</evidence>
<evidence type="ECO:0000313" key="2">
    <source>
        <dbReference type="EMBL" id="GGA37182.1"/>
    </source>
</evidence>
<proteinExistence type="predicted"/>
<name>A0ABQ1G5F1_9BACL</name>